<gene>
    <name evidence="6" type="ORF">DB32_003469</name>
</gene>
<evidence type="ECO:0000259" key="5">
    <source>
        <dbReference type="PROSITE" id="PS50011"/>
    </source>
</evidence>
<evidence type="ECO:0000256" key="2">
    <source>
        <dbReference type="ARBA" id="ARBA00022741"/>
    </source>
</evidence>
<dbReference type="KEGG" id="samy:DB32_003469"/>
<dbReference type="InterPro" id="IPR008271">
    <property type="entry name" value="Ser/Thr_kinase_AS"/>
</dbReference>
<evidence type="ECO:0000313" key="6">
    <source>
        <dbReference type="EMBL" id="AKF06320.1"/>
    </source>
</evidence>
<keyword evidence="2" id="KW-0547">Nucleotide-binding</keyword>
<evidence type="ECO:0000256" key="1">
    <source>
        <dbReference type="ARBA" id="ARBA00022679"/>
    </source>
</evidence>
<dbReference type="Gene3D" id="3.30.200.20">
    <property type="entry name" value="Phosphorylase Kinase, domain 1"/>
    <property type="match status" value="1"/>
</dbReference>
<reference evidence="6 7" key="1">
    <citation type="submission" date="2015-03" db="EMBL/GenBank/DDBJ databases">
        <title>Genome assembly of Sandaracinus amylolyticus DSM 53668.</title>
        <authorList>
            <person name="Sharma G."/>
            <person name="Subramanian S."/>
        </authorList>
    </citation>
    <scope>NUCLEOTIDE SEQUENCE [LARGE SCALE GENOMIC DNA]</scope>
    <source>
        <strain evidence="6 7">DSM 53668</strain>
    </source>
</reference>
<feature type="domain" description="Protein kinase" evidence="5">
    <location>
        <begin position="197"/>
        <end position="424"/>
    </location>
</feature>
<dbReference type="EMBL" id="CP011125">
    <property type="protein sequence ID" value="AKF06320.1"/>
    <property type="molecule type" value="Genomic_DNA"/>
</dbReference>
<keyword evidence="7" id="KW-1185">Reference proteome</keyword>
<evidence type="ECO:0000313" key="7">
    <source>
        <dbReference type="Proteomes" id="UP000034883"/>
    </source>
</evidence>
<name>A0A0F6YI42_9BACT</name>
<dbReference type="Pfam" id="PF00069">
    <property type="entry name" value="Pkinase"/>
    <property type="match status" value="1"/>
</dbReference>
<dbReference type="SUPFAM" id="SSF56112">
    <property type="entry name" value="Protein kinase-like (PK-like)"/>
    <property type="match status" value="1"/>
</dbReference>
<dbReference type="STRING" id="927083.DB32_003469"/>
<dbReference type="PROSITE" id="PS00108">
    <property type="entry name" value="PROTEIN_KINASE_ST"/>
    <property type="match status" value="1"/>
</dbReference>
<dbReference type="InterPro" id="IPR011009">
    <property type="entry name" value="Kinase-like_dom_sf"/>
</dbReference>
<proteinExistence type="predicted"/>
<dbReference type="PROSITE" id="PS50011">
    <property type="entry name" value="PROTEIN_KINASE_DOM"/>
    <property type="match status" value="1"/>
</dbReference>
<keyword evidence="1" id="KW-0808">Transferase</keyword>
<evidence type="ECO:0000256" key="4">
    <source>
        <dbReference type="ARBA" id="ARBA00022840"/>
    </source>
</evidence>
<dbReference type="CDD" id="cd14014">
    <property type="entry name" value="STKc_PknB_like"/>
    <property type="match status" value="1"/>
</dbReference>
<accession>A0A0F6YI42</accession>
<dbReference type="GO" id="GO:0004674">
    <property type="term" value="F:protein serine/threonine kinase activity"/>
    <property type="evidence" value="ECO:0007669"/>
    <property type="project" value="UniProtKB-KW"/>
</dbReference>
<sequence>MSVWRRMRGWFVADEPVVEPEHEAPVVASTPPPETEDPFEREAAKLVALAQRTAEPGTDDQAIAIEAFERLCDAGREVVAIDLARRVLASGGMSDLRCRVAERLDARGDESTAWEVLAPMLREPDAPLDGWMLAAEIAERRGDARGALSLYERIVARDLDYPRARERVARLREKQAMPRRDEGATLMADGALARGRYKLLRELGRGGAGTVFLADDTQLARPVALKVYHRRGRADRERLLLEARMASSLEHPGVIRVLDVDETLGAIAMENLELGSIRTWLGKGAIRGELVLPWVESAIDALRYVHARGVVHRDLKPSNLLLRTMGRVVLTDFGTAQRTGDAGASPHGLAEGTLAYMPPEQRAGAPAHFAMDVYALGATVREICGQLDAPPPDALVAIATECVRPDPAARPSLDALAAVVRELR</sequence>
<dbReference type="RefSeq" id="WP_053233503.1">
    <property type="nucleotide sequence ID" value="NZ_CP011125.1"/>
</dbReference>
<keyword evidence="6" id="KW-0723">Serine/threonine-protein kinase</keyword>
<dbReference type="Gene3D" id="1.10.510.10">
    <property type="entry name" value="Transferase(Phosphotransferase) domain 1"/>
    <property type="match status" value="1"/>
</dbReference>
<dbReference type="OrthoDB" id="5496604at2"/>
<dbReference type="PANTHER" id="PTHR43289">
    <property type="entry name" value="MITOGEN-ACTIVATED PROTEIN KINASE KINASE KINASE 20-RELATED"/>
    <property type="match status" value="1"/>
</dbReference>
<keyword evidence="4" id="KW-0067">ATP-binding</keyword>
<keyword evidence="3 6" id="KW-0418">Kinase</keyword>
<dbReference type="Proteomes" id="UP000034883">
    <property type="component" value="Chromosome"/>
</dbReference>
<dbReference type="SMART" id="SM00220">
    <property type="entry name" value="S_TKc"/>
    <property type="match status" value="1"/>
</dbReference>
<dbReference type="PANTHER" id="PTHR43289:SF6">
    <property type="entry name" value="SERINE_THREONINE-PROTEIN KINASE NEKL-3"/>
    <property type="match status" value="1"/>
</dbReference>
<organism evidence="6 7">
    <name type="scientific">Sandaracinus amylolyticus</name>
    <dbReference type="NCBI Taxonomy" id="927083"/>
    <lineage>
        <taxon>Bacteria</taxon>
        <taxon>Pseudomonadati</taxon>
        <taxon>Myxococcota</taxon>
        <taxon>Polyangia</taxon>
        <taxon>Polyangiales</taxon>
        <taxon>Sandaracinaceae</taxon>
        <taxon>Sandaracinus</taxon>
    </lineage>
</organism>
<dbReference type="GO" id="GO:0005524">
    <property type="term" value="F:ATP binding"/>
    <property type="evidence" value="ECO:0007669"/>
    <property type="project" value="UniProtKB-KW"/>
</dbReference>
<dbReference type="AlphaFoldDB" id="A0A0F6YI42"/>
<evidence type="ECO:0000256" key="3">
    <source>
        <dbReference type="ARBA" id="ARBA00022777"/>
    </source>
</evidence>
<protein>
    <submittedName>
        <fullName evidence="6">Serine/threonine protein kinase</fullName>
    </submittedName>
</protein>
<dbReference type="InterPro" id="IPR000719">
    <property type="entry name" value="Prot_kinase_dom"/>
</dbReference>